<feature type="compositionally biased region" description="Pro residues" evidence="1">
    <location>
        <begin position="1"/>
        <end position="14"/>
    </location>
</feature>
<feature type="region of interest" description="Disordered" evidence="1">
    <location>
        <begin position="100"/>
        <end position="123"/>
    </location>
</feature>
<reference evidence="2 3" key="1">
    <citation type="journal article" date="2020" name="Nature">
        <title>Six reference-quality genomes reveal evolution of bat adaptations.</title>
        <authorList>
            <person name="Jebb D."/>
            <person name="Huang Z."/>
            <person name="Pippel M."/>
            <person name="Hughes G.M."/>
            <person name="Lavrichenko K."/>
            <person name="Devanna P."/>
            <person name="Winkler S."/>
            <person name="Jermiin L.S."/>
            <person name="Skirmuntt E.C."/>
            <person name="Katzourakis A."/>
            <person name="Burkitt-Gray L."/>
            <person name="Ray D.A."/>
            <person name="Sullivan K.A.M."/>
            <person name="Roscito J.G."/>
            <person name="Kirilenko B.M."/>
            <person name="Davalos L.M."/>
            <person name="Corthals A.P."/>
            <person name="Power M.L."/>
            <person name="Jones G."/>
            <person name="Ransome R.D."/>
            <person name="Dechmann D.K.N."/>
            <person name="Locatelli A.G."/>
            <person name="Puechmaille S.J."/>
            <person name="Fedrigo O."/>
            <person name="Jarvis E.D."/>
            <person name="Hiller M."/>
            <person name="Vernes S.C."/>
            <person name="Myers E.W."/>
            <person name="Teeling E.C."/>
        </authorList>
    </citation>
    <scope>NUCLEOTIDE SEQUENCE [LARGE SCALE GENOMIC DNA]</scope>
    <source>
        <strain evidence="2">Bat1K_MPI-CBG_1</strain>
    </source>
</reference>
<evidence type="ECO:0000313" key="3">
    <source>
        <dbReference type="Proteomes" id="UP000664940"/>
    </source>
</evidence>
<accession>A0A834BK35</accession>
<evidence type="ECO:0000256" key="1">
    <source>
        <dbReference type="SAM" id="MobiDB-lite"/>
    </source>
</evidence>
<dbReference type="AlphaFoldDB" id="A0A834BK35"/>
<feature type="region of interest" description="Disordered" evidence="1">
    <location>
        <begin position="49"/>
        <end position="83"/>
    </location>
</feature>
<feature type="compositionally biased region" description="Pro residues" evidence="1">
    <location>
        <begin position="74"/>
        <end position="83"/>
    </location>
</feature>
<name>A0A834BK35_9CHIR</name>
<organism evidence="2 3">
    <name type="scientific">Phyllostomus discolor</name>
    <name type="common">pale spear-nosed bat</name>
    <dbReference type="NCBI Taxonomy" id="89673"/>
    <lineage>
        <taxon>Eukaryota</taxon>
        <taxon>Metazoa</taxon>
        <taxon>Chordata</taxon>
        <taxon>Craniata</taxon>
        <taxon>Vertebrata</taxon>
        <taxon>Euteleostomi</taxon>
        <taxon>Mammalia</taxon>
        <taxon>Eutheria</taxon>
        <taxon>Laurasiatheria</taxon>
        <taxon>Chiroptera</taxon>
        <taxon>Yangochiroptera</taxon>
        <taxon>Phyllostomidae</taxon>
        <taxon>Phyllostominae</taxon>
        <taxon>Phyllostomus</taxon>
    </lineage>
</organism>
<protein>
    <submittedName>
        <fullName evidence="2">Uncharacterized protein</fullName>
    </submittedName>
</protein>
<gene>
    <name evidence="2" type="ORF">HJG60_008053</name>
</gene>
<sequence>MSPQPRLEPSPARPAIPRASVSTAADEFRVLWAGAVCGYSVACPQQPCSELSRTGPFAEEVTGTKATQRTEPGSHPPASAPEPPVLYPMFFRRLFLVSDTSESHSPGLPPCPLMRDLGESDSR</sequence>
<comment type="caution">
    <text evidence="2">The sequence shown here is derived from an EMBL/GenBank/DDBJ whole genome shotgun (WGS) entry which is preliminary data.</text>
</comment>
<feature type="region of interest" description="Disordered" evidence="1">
    <location>
        <begin position="1"/>
        <end position="20"/>
    </location>
</feature>
<dbReference type="EMBL" id="JABVXQ010000001">
    <property type="protein sequence ID" value="KAF6131183.1"/>
    <property type="molecule type" value="Genomic_DNA"/>
</dbReference>
<dbReference type="Proteomes" id="UP000664940">
    <property type="component" value="Unassembled WGS sequence"/>
</dbReference>
<proteinExistence type="predicted"/>
<evidence type="ECO:0000313" key="2">
    <source>
        <dbReference type="EMBL" id="KAF6131183.1"/>
    </source>
</evidence>